<gene>
    <name evidence="1" type="ORF">RHOFW104T7_08375</name>
</gene>
<dbReference type="AlphaFoldDB" id="A0A154QJM3"/>
<sequence>MCTDIAVHEINGIEMRRCQVLNMNVIADTGAVARCIVITVDLQALTFSHRCSQHIRDEMCLRVM</sequence>
<name>A0A154QJM3_9GAMM</name>
<accession>A0A154QJM3</accession>
<evidence type="ECO:0000313" key="2">
    <source>
        <dbReference type="Proteomes" id="UP000076131"/>
    </source>
</evidence>
<proteinExistence type="predicted"/>
<comment type="caution">
    <text evidence="1">The sequence shown here is derived from an EMBL/GenBank/DDBJ whole genome shotgun (WGS) entry which is preliminary data.</text>
</comment>
<reference evidence="1 2" key="1">
    <citation type="journal article" date="2016" name="MBio">
        <title>Lateral Gene Transfer in a Heavy Metal-Contaminated-Groundwater Microbial Community.</title>
        <authorList>
            <person name="Hemme C.L."/>
            <person name="Green S.J."/>
            <person name="Rishishwar L."/>
            <person name="Prakash O."/>
            <person name="Pettenato A."/>
            <person name="Chakraborty R."/>
            <person name="Deutschbauer A.M."/>
            <person name="Van Nostrand J.D."/>
            <person name="Wu L."/>
            <person name="He Z."/>
            <person name="Jordan I.K."/>
            <person name="Hazen T.C."/>
            <person name="Arkin A.P."/>
            <person name="Kostka J.E."/>
            <person name="Zhou J."/>
        </authorList>
    </citation>
    <scope>NUCLEOTIDE SEQUENCE [LARGE SCALE GENOMIC DNA]</scope>
    <source>
        <strain evidence="1 2">FW104-T7</strain>
    </source>
</reference>
<dbReference type="Proteomes" id="UP000076131">
    <property type="component" value="Unassembled WGS sequence"/>
</dbReference>
<protein>
    <submittedName>
        <fullName evidence="1">Uncharacterized protein</fullName>
    </submittedName>
</protein>
<keyword evidence="2" id="KW-1185">Reference proteome</keyword>
<organism evidence="1 2">
    <name type="scientific">Rhodanobacter thiooxydans</name>
    <dbReference type="NCBI Taxonomy" id="416169"/>
    <lineage>
        <taxon>Bacteria</taxon>
        <taxon>Pseudomonadati</taxon>
        <taxon>Pseudomonadota</taxon>
        <taxon>Gammaproteobacteria</taxon>
        <taxon>Lysobacterales</taxon>
        <taxon>Rhodanobacteraceae</taxon>
        <taxon>Rhodanobacter</taxon>
    </lineage>
</organism>
<dbReference type="EMBL" id="LVJS01000026">
    <property type="protein sequence ID" value="KZC24506.1"/>
    <property type="molecule type" value="Genomic_DNA"/>
</dbReference>
<evidence type="ECO:0000313" key="1">
    <source>
        <dbReference type="EMBL" id="KZC24506.1"/>
    </source>
</evidence>